<dbReference type="PROSITE" id="PS50110">
    <property type="entry name" value="RESPONSE_REGULATORY"/>
    <property type="match status" value="1"/>
</dbReference>
<feature type="modified residue" description="4-aspartylphosphate" evidence="1">
    <location>
        <position position="50"/>
    </location>
</feature>
<dbReference type="PATRIC" id="fig|121290.4.peg.1321"/>
<evidence type="ECO:0000259" key="2">
    <source>
        <dbReference type="PROSITE" id="PS50110"/>
    </source>
</evidence>
<dbReference type="InterPro" id="IPR011006">
    <property type="entry name" value="CheY-like_superfamily"/>
</dbReference>
<proteinExistence type="predicted"/>
<keyword evidence="4" id="KW-1185">Reference proteome</keyword>
<accession>A0A109BE04</accession>
<dbReference type="AlphaFoldDB" id="A0A109BE04"/>
<dbReference type="Gene3D" id="3.40.50.2300">
    <property type="match status" value="1"/>
</dbReference>
<sequence length="269" mass="29719">MYDLVALPSAGLRAAMRNPSDALLCADVSGLRSIIDDPGRHLRVSVAIVDYDMPEMDGLEFCRAIRDLPVKKILLSGKAGLEVAVDAFNDGLIDCFLQKQDQNATQALRSAIQRLQRLYFDDVSRPISNALELCGTTWFSDPAARDLIQHTVDHLGMAEYCLSTTPPGVAMRDDAGNETFMLISDRRELDAQIAAADARGAPDELINQLSSGKSQSWFPTPDGRYSADYYSRWQAHTWPADDLHGNTHWMHSLIPVGSALILDDMRKIA</sequence>
<reference evidence="3 4" key="1">
    <citation type="submission" date="2015-10" db="EMBL/GenBank/DDBJ databases">
        <title>Transcriptomic analysis of a linuron degrading triple-species bacterial consortium.</title>
        <authorList>
            <person name="Albers P."/>
        </authorList>
    </citation>
    <scope>NUCLEOTIDE SEQUENCE [LARGE SCALE GENOMIC DNA]</scope>
    <source>
        <strain evidence="3 4">WDL6</strain>
    </source>
</reference>
<keyword evidence="1" id="KW-0597">Phosphoprotein</keyword>
<organism evidence="3 4">
    <name type="scientific">Hyphomicrobium sulfonivorans</name>
    <dbReference type="NCBI Taxonomy" id="121290"/>
    <lineage>
        <taxon>Bacteria</taxon>
        <taxon>Pseudomonadati</taxon>
        <taxon>Pseudomonadota</taxon>
        <taxon>Alphaproteobacteria</taxon>
        <taxon>Hyphomicrobiales</taxon>
        <taxon>Hyphomicrobiaceae</taxon>
        <taxon>Hyphomicrobium</taxon>
    </lineage>
</organism>
<evidence type="ECO:0000313" key="3">
    <source>
        <dbReference type="EMBL" id="KWT67043.1"/>
    </source>
</evidence>
<comment type="caution">
    <text evidence="3">The sequence shown here is derived from an EMBL/GenBank/DDBJ whole genome shotgun (WGS) entry which is preliminary data.</text>
</comment>
<protein>
    <submittedName>
        <fullName evidence="3">CheY-like receiver protein</fullName>
    </submittedName>
</protein>
<dbReference type="InterPro" id="IPR001789">
    <property type="entry name" value="Sig_transdc_resp-reg_receiver"/>
</dbReference>
<evidence type="ECO:0000256" key="1">
    <source>
        <dbReference type="PROSITE-ProRule" id="PRU00169"/>
    </source>
</evidence>
<evidence type="ECO:0000313" key="4">
    <source>
        <dbReference type="Proteomes" id="UP000059074"/>
    </source>
</evidence>
<dbReference type="STRING" id="121290.APY04_2030"/>
<dbReference type="GO" id="GO:0000160">
    <property type="term" value="P:phosphorelay signal transduction system"/>
    <property type="evidence" value="ECO:0007669"/>
    <property type="project" value="InterPro"/>
</dbReference>
<dbReference type="SUPFAM" id="SSF52172">
    <property type="entry name" value="CheY-like"/>
    <property type="match status" value="1"/>
</dbReference>
<dbReference type="Pfam" id="PF00072">
    <property type="entry name" value="Response_reg"/>
    <property type="match status" value="1"/>
</dbReference>
<dbReference type="CDD" id="cd00156">
    <property type="entry name" value="REC"/>
    <property type="match status" value="1"/>
</dbReference>
<dbReference type="Proteomes" id="UP000059074">
    <property type="component" value="Unassembled WGS sequence"/>
</dbReference>
<gene>
    <name evidence="3" type="ORF">APY04_2030</name>
</gene>
<name>A0A109BE04_HYPSL</name>
<dbReference type="EMBL" id="LMTR01000066">
    <property type="protein sequence ID" value="KWT67043.1"/>
    <property type="molecule type" value="Genomic_DNA"/>
</dbReference>
<feature type="domain" description="Response regulatory" evidence="2">
    <location>
        <begin position="1"/>
        <end position="114"/>
    </location>
</feature>